<organism evidence="1">
    <name type="scientific">Eutreptiella gymnastica</name>
    <dbReference type="NCBI Taxonomy" id="73025"/>
    <lineage>
        <taxon>Eukaryota</taxon>
        <taxon>Discoba</taxon>
        <taxon>Euglenozoa</taxon>
        <taxon>Euglenida</taxon>
        <taxon>Spirocuta</taxon>
        <taxon>Euglenophyceae</taxon>
        <taxon>Eutreptiales</taxon>
        <taxon>Eutreptiaceae</taxon>
        <taxon>Eutreptiella</taxon>
    </lineage>
</organism>
<dbReference type="EMBL" id="HBJA01129945">
    <property type="protein sequence ID" value="CAE0833336.1"/>
    <property type="molecule type" value="Transcribed_RNA"/>
</dbReference>
<protein>
    <submittedName>
        <fullName evidence="1">Uncharacterized protein</fullName>
    </submittedName>
</protein>
<name>A0A7S4GD98_9EUGL</name>
<accession>A0A7S4GD98</accession>
<sequence>MVLEPRLGAHDSCVGGRAIRPRGCRPRTASFKYRGLYAVLQNVAPGLGTERHGDLQRHLRIRAPGCSRTRMPWCTVCSARTARAAPSQMQETSPPKQQGQAKAALAMIL</sequence>
<reference evidence="1" key="1">
    <citation type="submission" date="2021-01" db="EMBL/GenBank/DDBJ databases">
        <authorList>
            <person name="Corre E."/>
            <person name="Pelletier E."/>
            <person name="Niang G."/>
            <person name="Scheremetjew M."/>
            <person name="Finn R."/>
            <person name="Kale V."/>
            <person name="Holt S."/>
            <person name="Cochrane G."/>
            <person name="Meng A."/>
            <person name="Brown T."/>
            <person name="Cohen L."/>
        </authorList>
    </citation>
    <scope>NUCLEOTIDE SEQUENCE</scope>
    <source>
        <strain evidence="1">CCMP1594</strain>
    </source>
</reference>
<gene>
    <name evidence="1" type="ORF">EGYM00163_LOCUS44628</name>
</gene>
<evidence type="ECO:0000313" key="1">
    <source>
        <dbReference type="EMBL" id="CAE0833336.1"/>
    </source>
</evidence>
<proteinExistence type="predicted"/>
<dbReference type="AlphaFoldDB" id="A0A7S4GD98"/>